<dbReference type="PANTHER" id="PTHR45527:SF10">
    <property type="entry name" value="PYOCHELIN SYNTHASE PCHF"/>
    <property type="match status" value="1"/>
</dbReference>
<comment type="pathway">
    <text evidence="2">Siderophore biosynthesis.</text>
</comment>
<dbReference type="Pfam" id="PF00668">
    <property type="entry name" value="Condensation"/>
    <property type="match status" value="1"/>
</dbReference>
<dbReference type="GO" id="GO:0005737">
    <property type="term" value="C:cytoplasm"/>
    <property type="evidence" value="ECO:0007669"/>
    <property type="project" value="TreeGrafter"/>
</dbReference>
<reference evidence="8 9" key="1">
    <citation type="submission" date="2020-05" db="EMBL/GenBank/DDBJ databases">
        <title>FDA dAtabase for Regulatory Grade micrObial Sequences (FDA-ARGOS): Supporting development and validation of Infectious Disease Dx tests.</title>
        <authorList>
            <person name="Pederson C."/>
            <person name="Tallon L."/>
            <person name="Sadzewicz L."/>
            <person name="Zhao X."/>
            <person name="Vavikolanu K."/>
            <person name="Mehta A."/>
            <person name="Aluvathingal J."/>
            <person name="Nadendla S."/>
            <person name="Myers T."/>
            <person name="Yan Y."/>
            <person name="Sichtig H."/>
        </authorList>
    </citation>
    <scope>NUCLEOTIDE SEQUENCE [LARGE SCALE GENOMIC DNA]</scope>
    <source>
        <strain evidence="8 9">FDAARGOS_764</strain>
    </source>
</reference>
<evidence type="ECO:0000256" key="1">
    <source>
        <dbReference type="ARBA" id="ARBA00001957"/>
    </source>
</evidence>
<dbReference type="GO" id="GO:0016874">
    <property type="term" value="F:ligase activity"/>
    <property type="evidence" value="ECO:0007669"/>
    <property type="project" value="UniProtKB-KW"/>
</dbReference>
<dbReference type="SUPFAM" id="SSF52777">
    <property type="entry name" value="CoA-dependent acyltransferases"/>
    <property type="match status" value="2"/>
</dbReference>
<dbReference type="EMBL" id="CP054000">
    <property type="protein sequence ID" value="QKH80508.1"/>
    <property type="molecule type" value="Genomic_DNA"/>
</dbReference>
<dbReference type="GO" id="GO:0008610">
    <property type="term" value="P:lipid biosynthetic process"/>
    <property type="evidence" value="ECO:0007669"/>
    <property type="project" value="UniProtKB-ARBA"/>
</dbReference>
<dbReference type="SUPFAM" id="SSF47336">
    <property type="entry name" value="ACP-like"/>
    <property type="match status" value="1"/>
</dbReference>
<evidence type="ECO:0000259" key="7">
    <source>
        <dbReference type="PROSITE" id="PS50075"/>
    </source>
</evidence>
<dbReference type="Pfam" id="PF18563">
    <property type="entry name" value="TubC_N"/>
    <property type="match status" value="1"/>
</dbReference>
<dbReference type="InterPro" id="IPR029058">
    <property type="entry name" value="AB_hydrolase_fold"/>
</dbReference>
<name>A0A7D4FIM8_FINMA</name>
<protein>
    <submittedName>
        <fullName evidence="8">Methyltransferase</fullName>
    </submittedName>
</protein>
<dbReference type="InterPro" id="IPR001242">
    <property type="entry name" value="Condensation_dom"/>
</dbReference>
<evidence type="ECO:0000256" key="3">
    <source>
        <dbReference type="ARBA" id="ARBA00022450"/>
    </source>
</evidence>
<dbReference type="PROSITE" id="PS00012">
    <property type="entry name" value="PHOSPHOPANTETHEINE"/>
    <property type="match status" value="1"/>
</dbReference>
<dbReference type="PANTHER" id="PTHR45527">
    <property type="entry name" value="NONRIBOSOMAL PEPTIDE SYNTHETASE"/>
    <property type="match status" value="1"/>
</dbReference>
<dbReference type="SUPFAM" id="SSF56801">
    <property type="entry name" value="Acetyl-CoA synthetase-like"/>
    <property type="match status" value="2"/>
</dbReference>
<keyword evidence="4" id="KW-0597">Phosphoprotein</keyword>
<dbReference type="InterPro" id="IPR029063">
    <property type="entry name" value="SAM-dependent_MTases_sf"/>
</dbReference>
<dbReference type="InterPro" id="IPR013217">
    <property type="entry name" value="Methyltransf_12"/>
</dbReference>
<dbReference type="GO" id="GO:0032259">
    <property type="term" value="P:methylation"/>
    <property type="evidence" value="ECO:0007669"/>
    <property type="project" value="UniProtKB-KW"/>
</dbReference>
<dbReference type="CDD" id="cd19535">
    <property type="entry name" value="Cyc_NRPS"/>
    <property type="match status" value="1"/>
</dbReference>
<dbReference type="InterPro" id="IPR036736">
    <property type="entry name" value="ACP-like_sf"/>
</dbReference>
<evidence type="ECO:0000256" key="5">
    <source>
        <dbReference type="ARBA" id="ARBA00022598"/>
    </source>
</evidence>
<dbReference type="InterPro" id="IPR006162">
    <property type="entry name" value="Ppantetheine_attach_site"/>
</dbReference>
<dbReference type="Pfam" id="PF08242">
    <property type="entry name" value="Methyltransf_12"/>
    <property type="match status" value="1"/>
</dbReference>
<keyword evidence="5" id="KW-0436">Ligase</keyword>
<dbReference type="Proteomes" id="UP000502899">
    <property type="component" value="Chromosome"/>
</dbReference>
<dbReference type="InterPro" id="IPR044894">
    <property type="entry name" value="TubC_N_sf"/>
</dbReference>
<comment type="cofactor">
    <cofactor evidence="1">
        <name>pantetheine 4'-phosphate</name>
        <dbReference type="ChEBI" id="CHEBI:47942"/>
    </cofactor>
</comment>
<keyword evidence="6" id="KW-0045">Antibiotic biosynthesis</keyword>
<dbReference type="InterPro" id="IPR009081">
    <property type="entry name" value="PP-bd_ACP"/>
</dbReference>
<dbReference type="Gene3D" id="3.40.50.150">
    <property type="entry name" value="Vaccinia Virus protein VP39"/>
    <property type="match status" value="1"/>
</dbReference>
<dbReference type="InterPro" id="IPR042099">
    <property type="entry name" value="ANL_N_sf"/>
</dbReference>
<dbReference type="PROSITE" id="PS50075">
    <property type="entry name" value="CARRIER"/>
    <property type="match status" value="1"/>
</dbReference>
<evidence type="ECO:0000313" key="8">
    <source>
        <dbReference type="EMBL" id="QKH80508.1"/>
    </source>
</evidence>
<evidence type="ECO:0000256" key="4">
    <source>
        <dbReference type="ARBA" id="ARBA00022553"/>
    </source>
</evidence>
<feature type="domain" description="Carrier" evidence="7">
    <location>
        <begin position="1406"/>
        <end position="1487"/>
    </location>
</feature>
<organism evidence="8 9">
    <name type="scientific">Finegoldia magna</name>
    <name type="common">Peptostreptococcus magnus</name>
    <dbReference type="NCBI Taxonomy" id="1260"/>
    <lineage>
        <taxon>Bacteria</taxon>
        <taxon>Bacillati</taxon>
        <taxon>Bacillota</taxon>
        <taxon>Tissierellia</taxon>
        <taxon>Tissierellales</taxon>
        <taxon>Peptoniphilaceae</taxon>
        <taxon>Finegoldia</taxon>
    </lineage>
</organism>
<dbReference type="Gene3D" id="3.30.559.30">
    <property type="entry name" value="Nonribosomal peptide synthetase, condensation domain"/>
    <property type="match status" value="1"/>
</dbReference>
<dbReference type="Gene3D" id="3.40.50.12780">
    <property type="entry name" value="N-terminal domain of ligase-like"/>
    <property type="match status" value="1"/>
</dbReference>
<dbReference type="GO" id="GO:0017000">
    <property type="term" value="P:antibiotic biosynthetic process"/>
    <property type="evidence" value="ECO:0007669"/>
    <property type="project" value="UniProtKB-KW"/>
</dbReference>
<dbReference type="Gene3D" id="3.30.559.10">
    <property type="entry name" value="Chloramphenicol acetyltransferase-like domain"/>
    <property type="match status" value="1"/>
</dbReference>
<keyword evidence="8" id="KW-0489">Methyltransferase</keyword>
<dbReference type="InterPro" id="IPR041464">
    <property type="entry name" value="TubC_N"/>
</dbReference>
<dbReference type="Gene3D" id="1.10.10.1830">
    <property type="entry name" value="Non-ribosomal peptide synthase, adenylation domain"/>
    <property type="match status" value="1"/>
</dbReference>
<keyword evidence="3" id="KW-0596">Phosphopantetheine</keyword>
<dbReference type="SUPFAM" id="SSF53335">
    <property type="entry name" value="S-adenosyl-L-methionine-dependent methyltransferases"/>
    <property type="match status" value="1"/>
</dbReference>
<dbReference type="GO" id="GO:0043041">
    <property type="term" value="P:amino acid activation for nonribosomal peptide biosynthetic process"/>
    <property type="evidence" value="ECO:0007669"/>
    <property type="project" value="TreeGrafter"/>
</dbReference>
<proteinExistence type="predicted"/>
<gene>
    <name evidence="8" type="ORF">FOC70_09180</name>
</gene>
<dbReference type="RefSeq" id="WP_002842353.1">
    <property type="nucleotide sequence ID" value="NZ_CP054000.1"/>
</dbReference>
<dbReference type="Pfam" id="PF00550">
    <property type="entry name" value="PP-binding"/>
    <property type="match status" value="1"/>
</dbReference>
<dbReference type="InterPro" id="IPR023213">
    <property type="entry name" value="CAT-like_dom_sf"/>
</dbReference>
<dbReference type="GO" id="GO:0009403">
    <property type="term" value="P:toxin biosynthetic process"/>
    <property type="evidence" value="ECO:0007669"/>
    <property type="project" value="UniProtKB-ARBA"/>
</dbReference>
<dbReference type="GO" id="GO:0031177">
    <property type="term" value="F:phosphopantetheine binding"/>
    <property type="evidence" value="ECO:0007669"/>
    <property type="project" value="TreeGrafter"/>
</dbReference>
<dbReference type="SUPFAM" id="SSF53474">
    <property type="entry name" value="alpha/beta-Hydrolases"/>
    <property type="match status" value="1"/>
</dbReference>
<evidence type="ECO:0000313" key="9">
    <source>
        <dbReference type="Proteomes" id="UP000502899"/>
    </source>
</evidence>
<dbReference type="Gene3D" id="3.40.50.1820">
    <property type="entry name" value="alpha/beta hydrolase"/>
    <property type="match status" value="1"/>
</dbReference>
<evidence type="ECO:0000256" key="6">
    <source>
        <dbReference type="ARBA" id="ARBA00023194"/>
    </source>
</evidence>
<sequence>MSIEKTILKYQKQGIRLFLENGKLCYNSPKGVMNKAIQEELSKIRDELIDFLAKSCSPVIIDKENLNEEFDLTNMQLAYTVGKGELYKYGQTNCKIYCEIKYPVIDIAKFKKSWTDVIIANEMLHAVIYNDGKQKILKDYNIPDIRYTKRCSKYHFNDEHLENVRKRLSSKTYELGKWPLYDIEITSFDDYSIIHLSLDMLIADFTSIGVIIRDLEDSYFEDIKLENKGITFRDIIVFDENFKKTSEYRINYNKAKDYWLKKIEDLPEGPTLTTKSSEGNVSIKQFNLRITEKRELEIQDICSRNKITLTAFILTAYAEVLSRWSSEKRFCINVTISERDDIHPNISSIVGDFTDINLLEISNLNENEFVENAQNIQLQLWKDIDNRSFSGIEVLREVSKSRKQNIIYPYVFTSALGIQENIKSNSISNFGELVYKITQTPQVILDCQVMRDKGGILITWDVRDNIFPKGMIESAFTRFSDIILNRRKENSSKDKEVLRTFGQSHILSSEFNDNMNFESFIGNLYLEEMASKIILNNYDQKYTYKKLGLLVRNIRDLLIINKCKAGDTVLINSPDAFLKVGAILAILSIGGGALPIDETEDLEEIESLNKKYDIKFALINDIDDFCLDGEIYKNLKIISLEQIEDFDDEKPDKFEITDIAKATLISKEMDQLGEMRFYPIKVKNIFSFVRKQIDLLKVRKADELLVCENNNSRVLITNLLICLLSQSTLNLCKNISQQKYNKMIMDSEFIQVNMHQLEVLCKNHIRKSKIKSIISKTLIVITAIDSMSLINQFPELLESFRIIFMIDDFTIQDNEQYMILCKEYVKMDHEDNLLSFNKNLSSGEVSILDQHLSMCPEWVVGDIFVNKKSNDESSSDIYNSTDQKNVLAKTKFRGMYTSDSIIVTHDSTGDVKLEGNDINVYEIESKINSLKDIHKSAIVPNKNDCSVDVFVQPNFSEATKDTRNIKFSEFNIKDVDDFNLDNFLRWMQASNETAIEDIFQTFLKLGVFVNKNKWYSIKEIYYETKVVDIYKRLLKRWLNALISEGIIKYNANRGYKLNSCRVDNIGKAWEKWKEIDLHVKYSDIMMNYFYESRVNLIKLLQGKINPVELFFPNGSFDVALAAYKNNPISNIMNKATIKYINDIIDDFNQRFPNKDFRILEVGGGVGGTTIDLMKQIKNYNIKYLFTDISQSFINEAEKNFIKYNNIDFGIYDINKDYFEQGMNNSEFDLIICNNVFHNANDESEVLEQFKGMLTRNGHLVILEGLPGSYALLTSMEFHAGLDHIKGFREDTDQVFLSMNDMNKIINYSNGDLVKCFPDNSRERDILGQCLYIVKFRESIIDLDKKRILNNILRLLPYPIRVNTFNVINSIPLTREACINRRKLRDDLKERINKRVKIKEINKKEVGPATNLEKNLVQIWKETLKVESLSINDNFFELGGDSLIAAQIASKMKQNLAEFKEVPWDQIMLGLIQSDSLREMCSNFIFNSQEELKEDNESIGKIILLSEKKTTNSACVLFHDGLGSLGPYSSLIPLINENCDKYNLYGLGNIDEKSFLSISPDNLISTLGYEYANLLEQTGEKEFELIGFCTGGLIAIETGKVLLEKGLKVNMVTTIDTMICKKMILNNFLLERAFAQLIGANINKAGHSVSDEELRKSLLYLSKNYNLKLMQRDDLFLESIDKFKNVKECYVEFSTLDENERFNRMLNSIENEKLNEINTLSNIKQRFNIFSQSFEAAMLYEPENYVGDVKVLYCDNEKFTFLPLDNIDNEKFWKNATLGDIKLQKIKGNHLTCLNGKMASEVFKNIFGDKKQ</sequence>
<accession>A0A7D4FIM8</accession>
<dbReference type="GO" id="GO:0008168">
    <property type="term" value="F:methyltransferase activity"/>
    <property type="evidence" value="ECO:0007669"/>
    <property type="project" value="UniProtKB-KW"/>
</dbReference>
<dbReference type="Gene3D" id="1.10.1200.10">
    <property type="entry name" value="ACP-like"/>
    <property type="match status" value="1"/>
</dbReference>
<keyword evidence="8" id="KW-0808">Transferase</keyword>
<dbReference type="InterPro" id="IPR057737">
    <property type="entry name" value="Condensation_MtbB-like"/>
</dbReference>
<evidence type="ECO:0000256" key="2">
    <source>
        <dbReference type="ARBA" id="ARBA00004924"/>
    </source>
</evidence>